<dbReference type="CDD" id="cd03784">
    <property type="entry name" value="GT1_Gtf-like"/>
    <property type="match status" value="2"/>
</dbReference>
<gene>
    <name evidence="4" type="ORF">U9M48_030309</name>
</gene>
<dbReference type="Proteomes" id="UP001341281">
    <property type="component" value="Chromosome 07"/>
</dbReference>
<accession>A0AAQ3U171</accession>
<dbReference type="PANTHER" id="PTHR48045:SF28">
    <property type="entry name" value="UDP-GLYCOSYLTRANSFERASE 83A1"/>
    <property type="match status" value="1"/>
</dbReference>
<dbReference type="SUPFAM" id="SSF53756">
    <property type="entry name" value="UDP-Glycosyltransferase/glycogen phosphorylase"/>
    <property type="match status" value="3"/>
</dbReference>
<evidence type="ECO:0000259" key="3">
    <source>
        <dbReference type="Pfam" id="PF26168"/>
    </source>
</evidence>
<dbReference type="GO" id="GO:0035251">
    <property type="term" value="F:UDP-glucosyltransferase activity"/>
    <property type="evidence" value="ECO:0007669"/>
    <property type="project" value="UniProtKB-ARBA"/>
</dbReference>
<dbReference type="FunFam" id="3.40.50.2000:FF:000061">
    <property type="entry name" value="UDP-glycosyltransferase 83A1"/>
    <property type="match status" value="1"/>
</dbReference>
<comment type="similarity">
    <text evidence="1">Belongs to the UDP-glycosyltransferase family.</text>
</comment>
<dbReference type="AlphaFoldDB" id="A0AAQ3U171"/>
<dbReference type="FunFam" id="3.40.50.2000:FF:000020">
    <property type="entry name" value="Glycosyltransferase"/>
    <property type="match status" value="1"/>
</dbReference>
<protein>
    <recommendedName>
        <fullName evidence="3">Glycosyltransferase N-terminal domain-containing protein</fullName>
    </recommendedName>
</protein>
<dbReference type="Gene3D" id="3.40.50.2000">
    <property type="entry name" value="Glycogen Phosphorylase B"/>
    <property type="match status" value="4"/>
</dbReference>
<evidence type="ECO:0000256" key="1">
    <source>
        <dbReference type="ARBA" id="ARBA00009995"/>
    </source>
</evidence>
<dbReference type="EMBL" id="CP144751">
    <property type="protein sequence ID" value="WVZ83134.1"/>
    <property type="molecule type" value="Genomic_DNA"/>
</dbReference>
<dbReference type="Pfam" id="PF00201">
    <property type="entry name" value="UDPGT"/>
    <property type="match status" value="3"/>
</dbReference>
<organism evidence="4 5">
    <name type="scientific">Paspalum notatum var. saurae</name>
    <dbReference type="NCBI Taxonomy" id="547442"/>
    <lineage>
        <taxon>Eukaryota</taxon>
        <taxon>Viridiplantae</taxon>
        <taxon>Streptophyta</taxon>
        <taxon>Embryophyta</taxon>
        <taxon>Tracheophyta</taxon>
        <taxon>Spermatophyta</taxon>
        <taxon>Magnoliopsida</taxon>
        <taxon>Liliopsida</taxon>
        <taxon>Poales</taxon>
        <taxon>Poaceae</taxon>
        <taxon>PACMAD clade</taxon>
        <taxon>Panicoideae</taxon>
        <taxon>Andropogonodae</taxon>
        <taxon>Paspaleae</taxon>
        <taxon>Paspalinae</taxon>
        <taxon>Paspalum</taxon>
    </lineage>
</organism>
<evidence type="ECO:0000313" key="5">
    <source>
        <dbReference type="Proteomes" id="UP001341281"/>
    </source>
</evidence>
<keyword evidence="5" id="KW-1185">Reference proteome</keyword>
<dbReference type="InterPro" id="IPR058980">
    <property type="entry name" value="Glyco_transf_N"/>
</dbReference>
<name>A0AAQ3U171_PASNO</name>
<feature type="domain" description="Glycosyltransferase N-terminal" evidence="3">
    <location>
        <begin position="5"/>
        <end position="44"/>
    </location>
</feature>
<sequence>MSKAHVIMLPFPAQGHVTPLMELSHRLVDHGFEVTFVNTEMHHARVLRALPAAAAVLGGIHLASIPDGLANDEDRSDVNKLTDSCRRHMPGNLERLVAEMEAAGRPKVRWLVGDLTAGFCFEAVKKLGIRVASLWPASAACLAAMLNIPKLIDEGLFGDHGWPERDETLQLGPGMPPLQTSLMPWMDKTGVPIAHPALFEVFSRINKFNEFAEVVVCNSFHEAETGAFPDILAIGPLFADRKPVGHLLPEDERCIKWLDGHPDRSVVYVAFGSMAIFDPRELEELADGLELTGRPFLWVVRPDFTPGLGKAWLHEFRQRVAGKGMIVSWCSQQQVLAHRAVACFVSHCGWNSTMEGMTNGVPFLCWPYFCDQFLNRSYITSVWRTGLAVAPDADGIITREELRGKVEQVVADAEIRERARLFKDAARRSHCGCNSTIEGVLHGVPFLCCPYFADQFCNQSYVYNVWKTGLKLCSNEQGVVTKEEIRAKVVQLLGDEHIKARAIMWKNKACASIREGGSSHENLLRLALRGGDGACMPTPAVYCIGPLVNGGGKSVESGGERHECLTWLDEQPKRSVVFLCFGSKGAFSSAQLREIARGLERSGHRFLWAVRSPPEEQSQFPEPELERLLPAGFLEQTRSNGMVLKNWAPQPEVVRHEAVAAYVTHCGWNSTLEAIMSGLPMICWLLYAEQSMNKVFMVEEMKIAVEMEGYDEFVKAEEVQAKVRLVMDTEEGKMLRERLVLAKEKAMEAIKEGGSSQAAFSEFLKDFGG</sequence>
<dbReference type="PANTHER" id="PTHR48045">
    <property type="entry name" value="UDP-GLYCOSYLTRANSFERASE 72B1"/>
    <property type="match status" value="1"/>
</dbReference>
<keyword evidence="2" id="KW-0808">Transferase</keyword>
<evidence type="ECO:0000256" key="2">
    <source>
        <dbReference type="ARBA" id="ARBA00022679"/>
    </source>
</evidence>
<evidence type="ECO:0000313" key="4">
    <source>
        <dbReference type="EMBL" id="WVZ83134.1"/>
    </source>
</evidence>
<dbReference type="InterPro" id="IPR002213">
    <property type="entry name" value="UDP_glucos_trans"/>
</dbReference>
<dbReference type="FunFam" id="3.40.50.2000:FF:000108">
    <property type="entry name" value="UDP-glycosyltransferase 83A1"/>
    <property type="match status" value="1"/>
</dbReference>
<dbReference type="Pfam" id="PF26168">
    <property type="entry name" value="Glyco_transf_N"/>
    <property type="match status" value="1"/>
</dbReference>
<reference evidence="4 5" key="1">
    <citation type="submission" date="2024-02" db="EMBL/GenBank/DDBJ databases">
        <title>High-quality chromosome-scale genome assembly of Pensacola bahiagrass (Paspalum notatum Flugge var. saurae).</title>
        <authorList>
            <person name="Vega J.M."/>
            <person name="Podio M."/>
            <person name="Orjuela J."/>
            <person name="Siena L.A."/>
            <person name="Pessino S.C."/>
            <person name="Combes M.C."/>
            <person name="Mariac C."/>
            <person name="Albertini E."/>
            <person name="Pupilli F."/>
            <person name="Ortiz J.P.A."/>
            <person name="Leblanc O."/>
        </authorList>
    </citation>
    <scope>NUCLEOTIDE SEQUENCE [LARGE SCALE GENOMIC DNA]</scope>
    <source>
        <strain evidence="4">R1</strain>
        <tissue evidence="4">Leaf</tissue>
    </source>
</reference>
<proteinExistence type="inferred from homology"/>